<accession>A0ABR7SZY2</accession>
<evidence type="ECO:0000256" key="1">
    <source>
        <dbReference type="SAM" id="Phobius"/>
    </source>
</evidence>
<dbReference type="RefSeq" id="WP_188038514.1">
    <property type="nucleotide sequence ID" value="NZ_JACVHF010000001.1"/>
</dbReference>
<feature type="transmembrane region" description="Helical" evidence="1">
    <location>
        <begin position="76"/>
        <end position="97"/>
    </location>
</feature>
<keyword evidence="1" id="KW-1133">Transmembrane helix</keyword>
<dbReference type="EMBL" id="JACVHF010000001">
    <property type="protein sequence ID" value="MBC9783397.1"/>
    <property type="molecule type" value="Genomic_DNA"/>
</dbReference>
<dbReference type="Proteomes" id="UP000617402">
    <property type="component" value="Unassembled WGS sequence"/>
</dbReference>
<protein>
    <submittedName>
        <fullName evidence="2">Uncharacterized protein</fullName>
    </submittedName>
</protein>
<proteinExistence type="predicted"/>
<comment type="caution">
    <text evidence="2">The sequence shown here is derived from an EMBL/GenBank/DDBJ whole genome shotgun (WGS) entry which is preliminary data.</text>
</comment>
<name>A0ABR7SZY2_HELCL</name>
<evidence type="ECO:0000313" key="2">
    <source>
        <dbReference type="EMBL" id="MBC9783397.1"/>
    </source>
</evidence>
<keyword evidence="3" id="KW-1185">Reference proteome</keyword>
<reference evidence="2 3" key="1">
    <citation type="submission" date="2020-07" db="EMBL/GenBank/DDBJ databases">
        <title>Draft whole-genome sequence of Heliobacterium chlorum DSM 3682, type strain.</title>
        <authorList>
            <person name="Kyndt J.A."/>
            <person name="Meyer T.E."/>
            <person name="Imhoff J.F."/>
        </authorList>
    </citation>
    <scope>NUCLEOTIDE SEQUENCE [LARGE SCALE GENOMIC DNA]</scope>
    <source>
        <strain evidence="2 3">DSM 3682</strain>
    </source>
</reference>
<keyword evidence="1" id="KW-0472">Membrane</keyword>
<gene>
    <name evidence="2" type="ORF">H1S01_02580</name>
</gene>
<organism evidence="2 3">
    <name type="scientific">Heliobacterium chlorum</name>
    <dbReference type="NCBI Taxonomy" id="2698"/>
    <lineage>
        <taxon>Bacteria</taxon>
        <taxon>Bacillati</taxon>
        <taxon>Bacillota</taxon>
        <taxon>Clostridia</taxon>
        <taxon>Eubacteriales</taxon>
        <taxon>Heliobacteriaceae</taxon>
        <taxon>Heliobacterium</taxon>
    </lineage>
</organism>
<sequence>MSLPKILKIASLLVMLLGVVMSVNVVNSTQELQNTPGYQSAKLAVQENPNDQAAQAELAKFEASIEETYNQKAVLMWIYLLSGSTGFGVLFTLSNYLSKREDEAQAR</sequence>
<keyword evidence="1" id="KW-0812">Transmembrane</keyword>
<evidence type="ECO:0000313" key="3">
    <source>
        <dbReference type="Proteomes" id="UP000617402"/>
    </source>
</evidence>